<dbReference type="Pfam" id="PF04023">
    <property type="entry name" value="FeoA"/>
    <property type="match status" value="1"/>
</dbReference>
<protein>
    <recommendedName>
        <fullName evidence="2">Ferrous iron transporter FeoA-like domain-containing protein</fullName>
    </recommendedName>
</protein>
<dbReference type="Proteomes" id="UP000637774">
    <property type="component" value="Unassembled WGS sequence"/>
</dbReference>
<dbReference type="SUPFAM" id="SSF50037">
    <property type="entry name" value="C-terminal domain of transcriptional repressors"/>
    <property type="match status" value="1"/>
</dbReference>
<dbReference type="InterPro" id="IPR008988">
    <property type="entry name" value="Transcriptional_repressor_C"/>
</dbReference>
<comment type="caution">
    <text evidence="3">The sequence shown here is derived from an EMBL/GenBank/DDBJ whole genome shotgun (WGS) entry which is preliminary data.</text>
</comment>
<dbReference type="PANTHER" id="PTHR42954">
    <property type="entry name" value="FE(2+) TRANSPORT PROTEIN A"/>
    <property type="match status" value="1"/>
</dbReference>
<keyword evidence="4" id="KW-1185">Reference proteome</keyword>
<keyword evidence="1" id="KW-0408">Iron</keyword>
<gene>
    <name evidence="3" type="ORF">GCM10011495_11680</name>
</gene>
<evidence type="ECO:0000313" key="4">
    <source>
        <dbReference type="Proteomes" id="UP000637774"/>
    </source>
</evidence>
<evidence type="ECO:0000259" key="2">
    <source>
        <dbReference type="SMART" id="SM00899"/>
    </source>
</evidence>
<dbReference type="InterPro" id="IPR052713">
    <property type="entry name" value="FeoA"/>
</dbReference>
<proteinExistence type="predicted"/>
<evidence type="ECO:0000256" key="1">
    <source>
        <dbReference type="ARBA" id="ARBA00023004"/>
    </source>
</evidence>
<dbReference type="PANTHER" id="PTHR42954:SF2">
    <property type="entry name" value="FE(2+) TRANSPORT PROTEIN A"/>
    <property type="match status" value="1"/>
</dbReference>
<evidence type="ECO:0000313" key="3">
    <source>
        <dbReference type="EMBL" id="GGH82843.1"/>
    </source>
</evidence>
<accession>A0ABQ2A259</accession>
<dbReference type="InterPro" id="IPR007167">
    <property type="entry name" value="Fe-transptr_FeoA-like"/>
</dbReference>
<reference evidence="4" key="1">
    <citation type="journal article" date="2019" name="Int. J. Syst. Evol. Microbiol.">
        <title>The Global Catalogue of Microorganisms (GCM) 10K type strain sequencing project: providing services to taxonomists for standard genome sequencing and annotation.</title>
        <authorList>
            <consortium name="The Broad Institute Genomics Platform"/>
            <consortium name="The Broad Institute Genome Sequencing Center for Infectious Disease"/>
            <person name="Wu L."/>
            <person name="Ma J."/>
        </authorList>
    </citation>
    <scope>NUCLEOTIDE SEQUENCE [LARGE SCALE GENOMIC DNA]</scope>
    <source>
        <strain evidence="4">CGMCC 1.14966</strain>
    </source>
</reference>
<sequence length="105" mass="11473">MFVFFLNKHFSLAVAFFRRSSQVAVVGTAVRRTAKDLRLGETGTICCLEDPEMALKLLEMGCVPGVQVRLSGRAPLGDPLMLVLGDQEYTLSVRASEAATILLKE</sequence>
<dbReference type="SMART" id="SM00899">
    <property type="entry name" value="FeoA"/>
    <property type="match status" value="1"/>
</dbReference>
<dbReference type="InterPro" id="IPR038157">
    <property type="entry name" value="FeoA_core_dom"/>
</dbReference>
<organism evidence="3 4">
    <name type="scientific">Hymenobacter frigidus</name>
    <dbReference type="NCBI Taxonomy" id="1524095"/>
    <lineage>
        <taxon>Bacteria</taxon>
        <taxon>Pseudomonadati</taxon>
        <taxon>Bacteroidota</taxon>
        <taxon>Cytophagia</taxon>
        <taxon>Cytophagales</taxon>
        <taxon>Hymenobacteraceae</taxon>
        <taxon>Hymenobacter</taxon>
    </lineage>
</organism>
<feature type="domain" description="Ferrous iron transporter FeoA-like" evidence="2">
    <location>
        <begin position="32"/>
        <end position="105"/>
    </location>
</feature>
<dbReference type="EMBL" id="BMGY01000007">
    <property type="protein sequence ID" value="GGH82843.1"/>
    <property type="molecule type" value="Genomic_DNA"/>
</dbReference>
<name>A0ABQ2A259_9BACT</name>
<dbReference type="Gene3D" id="2.30.30.90">
    <property type="match status" value="1"/>
</dbReference>